<keyword evidence="3" id="KW-1133">Transmembrane helix</keyword>
<dbReference type="SMART" id="SM00606">
    <property type="entry name" value="CBD_IV"/>
    <property type="match status" value="1"/>
</dbReference>
<sequence>MVAPPPDLGGTRVYRTRSHRLRQRVLLALAAIGLLLVGYLIGRWQDTPAPAVALPPAPSASSAAAEESPVPAPATSAPPTPTVYPTLQAEAADGNVGVDFQDTEDQGGGKNAGWIANGDQLRFDAFDFGEVPATKADVRVASDAQDGGRMEIRLDSADGPVIGTMRVTRTGGWQSWRTDEVTLTPTTGTHAVFLNFVREDGAEFINVNWLLFGH</sequence>
<keyword evidence="3" id="KW-0472">Membrane</keyword>
<dbReference type="EMBL" id="BOMI01000003">
    <property type="protein sequence ID" value="GID71650.1"/>
    <property type="molecule type" value="Genomic_DNA"/>
</dbReference>
<dbReference type="Gene3D" id="2.60.120.260">
    <property type="entry name" value="Galactose-binding domain-like"/>
    <property type="match status" value="1"/>
</dbReference>
<keyword evidence="1" id="KW-0732">Signal</keyword>
<evidence type="ECO:0000256" key="3">
    <source>
        <dbReference type="SAM" id="Phobius"/>
    </source>
</evidence>
<keyword evidence="3" id="KW-0812">Transmembrane</keyword>
<evidence type="ECO:0000256" key="2">
    <source>
        <dbReference type="SAM" id="MobiDB-lite"/>
    </source>
</evidence>
<dbReference type="SUPFAM" id="SSF49785">
    <property type="entry name" value="Galactose-binding domain-like"/>
    <property type="match status" value="1"/>
</dbReference>
<dbReference type="Proteomes" id="UP000609879">
    <property type="component" value="Unassembled WGS sequence"/>
</dbReference>
<feature type="compositionally biased region" description="Pro residues" evidence="2">
    <location>
        <begin position="70"/>
        <end position="82"/>
    </location>
</feature>
<proteinExistence type="predicted"/>
<dbReference type="InterPro" id="IPR008979">
    <property type="entry name" value="Galactose-bd-like_sf"/>
</dbReference>
<organism evidence="5 6">
    <name type="scientific">Paractinoplanes deccanensis</name>
    <dbReference type="NCBI Taxonomy" id="113561"/>
    <lineage>
        <taxon>Bacteria</taxon>
        <taxon>Bacillati</taxon>
        <taxon>Actinomycetota</taxon>
        <taxon>Actinomycetes</taxon>
        <taxon>Micromonosporales</taxon>
        <taxon>Micromonosporaceae</taxon>
        <taxon>Paractinoplanes</taxon>
    </lineage>
</organism>
<feature type="transmembrane region" description="Helical" evidence="3">
    <location>
        <begin position="25"/>
        <end position="42"/>
    </location>
</feature>
<protein>
    <recommendedName>
        <fullName evidence="4">CBM6 domain-containing protein</fullName>
    </recommendedName>
</protein>
<name>A0ABQ3XV76_9ACTN</name>
<evidence type="ECO:0000313" key="6">
    <source>
        <dbReference type="Proteomes" id="UP000609879"/>
    </source>
</evidence>
<feature type="region of interest" description="Disordered" evidence="2">
    <location>
        <begin position="53"/>
        <end position="83"/>
    </location>
</feature>
<comment type="caution">
    <text evidence="5">The sequence shown here is derived from an EMBL/GenBank/DDBJ whole genome shotgun (WGS) entry which is preliminary data.</text>
</comment>
<accession>A0ABQ3XV76</accession>
<feature type="compositionally biased region" description="Low complexity" evidence="2">
    <location>
        <begin position="59"/>
        <end position="69"/>
    </location>
</feature>
<dbReference type="InterPro" id="IPR005084">
    <property type="entry name" value="CBM6"/>
</dbReference>
<dbReference type="Pfam" id="PF03422">
    <property type="entry name" value="CBM_6"/>
    <property type="match status" value="1"/>
</dbReference>
<dbReference type="InterPro" id="IPR006584">
    <property type="entry name" value="Cellulose-bd_IV"/>
</dbReference>
<dbReference type="PROSITE" id="PS51175">
    <property type="entry name" value="CBM6"/>
    <property type="match status" value="1"/>
</dbReference>
<dbReference type="CDD" id="cd04084">
    <property type="entry name" value="CBM6_xylanase-like"/>
    <property type="match status" value="1"/>
</dbReference>
<keyword evidence="6" id="KW-1185">Reference proteome</keyword>
<evidence type="ECO:0000256" key="1">
    <source>
        <dbReference type="ARBA" id="ARBA00022729"/>
    </source>
</evidence>
<gene>
    <name evidence="5" type="ORF">Ade02nite_02910</name>
</gene>
<reference evidence="5 6" key="1">
    <citation type="submission" date="2021-01" db="EMBL/GenBank/DDBJ databases">
        <title>Whole genome shotgun sequence of Actinoplanes deccanensis NBRC 13994.</title>
        <authorList>
            <person name="Komaki H."/>
            <person name="Tamura T."/>
        </authorList>
    </citation>
    <scope>NUCLEOTIDE SEQUENCE [LARGE SCALE GENOMIC DNA]</scope>
    <source>
        <strain evidence="5 6">NBRC 13994</strain>
    </source>
</reference>
<feature type="domain" description="CBM6" evidence="4">
    <location>
        <begin position="85"/>
        <end position="213"/>
    </location>
</feature>
<evidence type="ECO:0000313" key="5">
    <source>
        <dbReference type="EMBL" id="GID71650.1"/>
    </source>
</evidence>
<evidence type="ECO:0000259" key="4">
    <source>
        <dbReference type="PROSITE" id="PS51175"/>
    </source>
</evidence>